<feature type="compositionally biased region" description="Polar residues" evidence="1">
    <location>
        <begin position="1"/>
        <end position="10"/>
    </location>
</feature>
<feature type="region of interest" description="Disordered" evidence="1">
    <location>
        <begin position="182"/>
        <end position="222"/>
    </location>
</feature>
<keyword evidence="3" id="KW-1185">Reference proteome</keyword>
<comment type="caution">
    <text evidence="2">The sequence shown here is derived from an EMBL/GenBank/DDBJ whole genome shotgun (WGS) entry which is preliminary data.</text>
</comment>
<evidence type="ECO:0000313" key="3">
    <source>
        <dbReference type="Proteomes" id="UP000247569"/>
    </source>
</evidence>
<reference evidence="2 3" key="1">
    <citation type="submission" date="2018-05" db="EMBL/GenBank/DDBJ databases">
        <title>Genomic Encyclopedia of Type Strains, Phase IV (KMG-IV): sequencing the most valuable type-strain genomes for metagenomic binning, comparative biology and taxonomic classification.</title>
        <authorList>
            <person name="Goeker M."/>
        </authorList>
    </citation>
    <scope>NUCLEOTIDE SEQUENCE [LARGE SCALE GENOMIC DNA]</scope>
    <source>
        <strain evidence="2 3">DSM 44704</strain>
    </source>
</reference>
<dbReference type="Proteomes" id="UP000247569">
    <property type="component" value="Unassembled WGS sequence"/>
</dbReference>
<evidence type="ECO:0000256" key="1">
    <source>
        <dbReference type="SAM" id="MobiDB-lite"/>
    </source>
</evidence>
<protein>
    <submittedName>
        <fullName evidence="2">Uncharacterized protein</fullName>
    </submittedName>
</protein>
<sequence length="222" mass="24240">MQLPSESAASRATACEDVADEPVLGIGVYVERHQPRNPVDPAPSLGPRTRNRTRKSVRIPNESAASWREATTARERHQARTPIDPAPPLGPGTPNRALNSVRIPSESAASWSTARRDVADETALGIGAHVKHHQRRNPVDPAPSLGPRTRNRALKSVRGLREGAGVTTRGGGVCLRGCRGLGRRRRRRVRRGGARRRAVFRRGRRGSSARGGRAPRIRRCGR</sequence>
<evidence type="ECO:0000313" key="2">
    <source>
        <dbReference type="EMBL" id="PXX66568.1"/>
    </source>
</evidence>
<proteinExistence type="predicted"/>
<organism evidence="2 3">
    <name type="scientific">Nocardia tenerifensis</name>
    <dbReference type="NCBI Taxonomy" id="228006"/>
    <lineage>
        <taxon>Bacteria</taxon>
        <taxon>Bacillati</taxon>
        <taxon>Actinomycetota</taxon>
        <taxon>Actinomycetes</taxon>
        <taxon>Mycobacteriales</taxon>
        <taxon>Nocardiaceae</taxon>
        <taxon>Nocardia</taxon>
    </lineage>
</organism>
<dbReference type="AlphaFoldDB" id="A0A318K7N6"/>
<feature type="region of interest" description="Disordered" evidence="1">
    <location>
        <begin position="130"/>
        <end position="149"/>
    </location>
</feature>
<gene>
    <name evidence="2" type="ORF">DFR70_103317</name>
</gene>
<name>A0A318K7N6_9NOCA</name>
<dbReference type="EMBL" id="QJKF01000003">
    <property type="protein sequence ID" value="PXX66568.1"/>
    <property type="molecule type" value="Genomic_DNA"/>
</dbReference>
<accession>A0A318K7N6</accession>
<feature type="region of interest" description="Disordered" evidence="1">
    <location>
        <begin position="1"/>
        <end position="97"/>
    </location>
</feature>